<gene>
    <name evidence="3" type="ORF">OKIOD_LOCUS17047</name>
</gene>
<feature type="domain" description="ZP" evidence="2">
    <location>
        <begin position="134"/>
        <end position="413"/>
    </location>
</feature>
<protein>
    <submittedName>
        <fullName evidence="3">Oidioi.mRNA.OKI2018_I69.chr2.g8282.t1.cds</fullName>
    </submittedName>
</protein>
<reference evidence="3 4" key="1">
    <citation type="submission" date="2021-04" db="EMBL/GenBank/DDBJ databases">
        <authorList>
            <person name="Bliznina A."/>
        </authorList>
    </citation>
    <scope>NUCLEOTIDE SEQUENCE [LARGE SCALE GENOMIC DNA]</scope>
</reference>
<organism evidence="3 4">
    <name type="scientific">Oikopleura dioica</name>
    <name type="common">Tunicate</name>
    <dbReference type="NCBI Taxonomy" id="34765"/>
    <lineage>
        <taxon>Eukaryota</taxon>
        <taxon>Metazoa</taxon>
        <taxon>Chordata</taxon>
        <taxon>Tunicata</taxon>
        <taxon>Appendicularia</taxon>
        <taxon>Copelata</taxon>
        <taxon>Oikopleuridae</taxon>
        <taxon>Oikopleura</taxon>
    </lineage>
</organism>
<evidence type="ECO:0000256" key="1">
    <source>
        <dbReference type="SAM" id="MobiDB-lite"/>
    </source>
</evidence>
<evidence type="ECO:0000313" key="3">
    <source>
        <dbReference type="EMBL" id="CAG5114218.1"/>
    </source>
</evidence>
<dbReference type="InterPro" id="IPR001507">
    <property type="entry name" value="ZP_dom"/>
</dbReference>
<dbReference type="EMBL" id="OU015567">
    <property type="protein sequence ID" value="CAG5114218.1"/>
    <property type="molecule type" value="Genomic_DNA"/>
</dbReference>
<dbReference type="Proteomes" id="UP001158576">
    <property type="component" value="Chromosome 2"/>
</dbReference>
<evidence type="ECO:0000313" key="4">
    <source>
        <dbReference type="Proteomes" id="UP001158576"/>
    </source>
</evidence>
<feature type="region of interest" description="Disordered" evidence="1">
    <location>
        <begin position="15"/>
        <end position="34"/>
    </location>
</feature>
<feature type="compositionally biased region" description="Low complexity" evidence="1">
    <location>
        <begin position="19"/>
        <end position="28"/>
    </location>
</feature>
<sequence>MKISGILFTTVFAQESSGEQPQVEPQVEVESKSADEGILLESDSTPKLPTIMELVEPLYQECQASIDCENKVPARCRGLGESCAQSDPINNPCDYHCVTECPENQESVLVEGFNGKTFRKCVPLEQIQRMSSFRCSSDDATVPQFEMQVPKIIKHKYIEDNRFQTLIPFYEEGVSFANSSCLHVDESENFLIFRGPLEGVDECQINHFVEFDDENLYDIYSGTIGYDDLVGKIGTREVVYRKGAHHDFECRIKRSGKVDSDLLAEGDRLSTNLTDEAATEFEILRCTDESCEETTDSSIINISPDSLDDPMLWFKVRAKTDNRYAHLRSCSLTFGDGDAAESFDVIENGCSMNAPFTVLDKVRETIAFDKIGQIAFMDFDKLSELTMSIECTVDACLPPAFGVYSCEVASACQGRYDPIYSTYGIETNEPFRRKRSSDDETSGVVKMTVEHPCARITNDDDMICIEAENSEPNALNRCWTRAICDAYRRETEETKINEAITGDAAVTLASATTLALSAYFML</sequence>
<dbReference type="PROSITE" id="PS51034">
    <property type="entry name" value="ZP_2"/>
    <property type="match status" value="1"/>
</dbReference>
<name>A0ABN7T8S3_OIKDI</name>
<proteinExistence type="predicted"/>
<accession>A0ABN7T8S3</accession>
<evidence type="ECO:0000259" key="2">
    <source>
        <dbReference type="PROSITE" id="PS51034"/>
    </source>
</evidence>
<keyword evidence="4" id="KW-1185">Reference proteome</keyword>